<keyword evidence="7" id="KW-0788">Thiol protease</keyword>
<evidence type="ECO:0000256" key="6">
    <source>
        <dbReference type="ARBA" id="ARBA00022801"/>
    </source>
</evidence>
<evidence type="ECO:0000313" key="11">
    <source>
        <dbReference type="EMBL" id="CAD8791404.1"/>
    </source>
</evidence>
<organism evidence="11">
    <name type="scientific">Polytomella parva</name>
    <dbReference type="NCBI Taxonomy" id="51329"/>
    <lineage>
        <taxon>Eukaryota</taxon>
        <taxon>Viridiplantae</taxon>
        <taxon>Chlorophyta</taxon>
        <taxon>core chlorophytes</taxon>
        <taxon>Chlorophyceae</taxon>
        <taxon>CS clade</taxon>
        <taxon>Chlamydomonadales</taxon>
        <taxon>Chlamydomonadaceae</taxon>
        <taxon>Polytomella</taxon>
    </lineage>
</organism>
<dbReference type="PROSITE" id="PS50053">
    <property type="entry name" value="UBIQUITIN_2"/>
    <property type="match status" value="1"/>
</dbReference>
<dbReference type="InterPro" id="IPR029071">
    <property type="entry name" value="Ubiquitin-like_domsf"/>
</dbReference>
<feature type="compositionally biased region" description="Basic and acidic residues" evidence="8">
    <location>
        <begin position="426"/>
        <end position="435"/>
    </location>
</feature>
<dbReference type="CDD" id="cd16104">
    <property type="entry name" value="Ubl_USP14_like"/>
    <property type="match status" value="1"/>
</dbReference>
<dbReference type="InterPro" id="IPR001394">
    <property type="entry name" value="Peptidase_C19_UCH"/>
</dbReference>
<dbReference type="GO" id="GO:0070628">
    <property type="term" value="F:proteasome binding"/>
    <property type="evidence" value="ECO:0007669"/>
    <property type="project" value="TreeGrafter"/>
</dbReference>
<dbReference type="PROSITE" id="PS00973">
    <property type="entry name" value="USP_2"/>
    <property type="match status" value="1"/>
</dbReference>
<feature type="compositionally biased region" description="Gly residues" evidence="8">
    <location>
        <begin position="562"/>
        <end position="575"/>
    </location>
</feature>
<feature type="compositionally biased region" description="Basic and acidic residues" evidence="8">
    <location>
        <begin position="446"/>
        <end position="455"/>
    </location>
</feature>
<evidence type="ECO:0000256" key="8">
    <source>
        <dbReference type="SAM" id="MobiDB-lite"/>
    </source>
</evidence>
<dbReference type="InterPro" id="IPR028889">
    <property type="entry name" value="USP"/>
</dbReference>
<dbReference type="EMBL" id="HBFM01032430">
    <property type="protein sequence ID" value="CAD8791404.1"/>
    <property type="molecule type" value="Transcribed_RNA"/>
</dbReference>
<comment type="catalytic activity">
    <reaction evidence="1">
        <text>Thiol-dependent hydrolysis of ester, thioester, amide, peptide and isopeptide bonds formed by the C-terminal Gly of ubiquitin (a 76-residue protein attached to proteins as an intracellular targeting signal).</text>
        <dbReference type="EC" id="3.4.19.12"/>
    </reaction>
</comment>
<feature type="region of interest" description="Disordered" evidence="8">
    <location>
        <begin position="426"/>
        <end position="498"/>
    </location>
</feature>
<dbReference type="InterPro" id="IPR044635">
    <property type="entry name" value="UBP14-like"/>
</dbReference>
<dbReference type="GO" id="GO:0043161">
    <property type="term" value="P:proteasome-mediated ubiquitin-dependent protein catabolic process"/>
    <property type="evidence" value="ECO:0007669"/>
    <property type="project" value="InterPro"/>
</dbReference>
<dbReference type="PROSITE" id="PS50235">
    <property type="entry name" value="USP_3"/>
    <property type="match status" value="1"/>
</dbReference>
<dbReference type="SUPFAM" id="SSF54001">
    <property type="entry name" value="Cysteine proteinases"/>
    <property type="match status" value="1"/>
</dbReference>
<feature type="compositionally biased region" description="Basic and acidic residues" evidence="8">
    <location>
        <begin position="464"/>
        <end position="474"/>
    </location>
</feature>
<dbReference type="AlphaFoldDB" id="A0A7S0VV50"/>
<dbReference type="GO" id="GO:0004843">
    <property type="term" value="F:cysteine-type deubiquitinase activity"/>
    <property type="evidence" value="ECO:0007669"/>
    <property type="project" value="UniProtKB-EC"/>
</dbReference>
<dbReference type="PANTHER" id="PTHR43982">
    <property type="entry name" value="UBIQUITIN CARBOXYL-TERMINAL HYDROLASE"/>
    <property type="match status" value="1"/>
</dbReference>
<evidence type="ECO:0000256" key="3">
    <source>
        <dbReference type="ARBA" id="ARBA00012759"/>
    </source>
</evidence>
<evidence type="ECO:0000256" key="7">
    <source>
        <dbReference type="ARBA" id="ARBA00022807"/>
    </source>
</evidence>
<dbReference type="SMART" id="SM00213">
    <property type="entry name" value="UBQ"/>
    <property type="match status" value="1"/>
</dbReference>
<evidence type="ECO:0000259" key="10">
    <source>
        <dbReference type="PROSITE" id="PS50235"/>
    </source>
</evidence>
<dbReference type="Gene3D" id="3.90.70.10">
    <property type="entry name" value="Cysteine proteinases"/>
    <property type="match status" value="1"/>
</dbReference>
<dbReference type="GO" id="GO:0016579">
    <property type="term" value="P:protein deubiquitination"/>
    <property type="evidence" value="ECO:0007669"/>
    <property type="project" value="InterPro"/>
</dbReference>
<evidence type="ECO:0000256" key="1">
    <source>
        <dbReference type="ARBA" id="ARBA00000707"/>
    </source>
</evidence>
<evidence type="ECO:0000256" key="5">
    <source>
        <dbReference type="ARBA" id="ARBA00022786"/>
    </source>
</evidence>
<protein>
    <recommendedName>
        <fullName evidence="3">ubiquitinyl hydrolase 1</fullName>
        <ecNumber evidence="3">3.4.19.12</ecNumber>
    </recommendedName>
</protein>
<dbReference type="GO" id="GO:0061136">
    <property type="term" value="P:regulation of proteasomal protein catabolic process"/>
    <property type="evidence" value="ECO:0007669"/>
    <property type="project" value="TreeGrafter"/>
</dbReference>
<comment type="similarity">
    <text evidence="2">Belongs to the peptidase C19 family.</text>
</comment>
<keyword evidence="4" id="KW-0645">Protease</keyword>
<sequence>MPPIKVTVKWGKETYSNIEVNTSDPPSLLKAQLFALSGVEPGRQKLVLRGSILQDDSWGKAPPKSGATFMLMGSAAPVAAAPDLSPSQPAPEDENQSLKMDNEPTEEELEYMATKKYGSGIENIFNTCYMNSIIQCLFAIEPFREGVINLQTAIDIERDSNFGSSRLGDRYTAVYLEKNLAAATGRLFTQLTAGPTVIPRAFLVALQQRHPQYATRTPGAMGAPIQHDAEEFLNKIFAAVRISTGCTSDSGVGGVDPVVDPLFRVATRLSLRCESTGESTSEEGSSYVLKCNINEKTANLIDGLKLALLEERTKAPLSVDHPASASSVSPETVSVSSGDLSASVSSSTTALSAAPRVFKGQTWLLGDRLPPILTIQMMRFYFSRPLSKLAKILKQIVFPLELDVYDMVAEDTRRTLTIGREELARQRQAKEEEAHKRRRQNSSYGRRREGGGKGGEEEEEEEKESGKGDAKENAETAPVVEQEGGDNKGAESKPTIAPIPKVKVPTGLYELVSVVTHKGRLMDDGHYVSWVKQDGQGNNGGREGEEQGSTGERSDERSGKKSGSGGGSNSAGNNGGVTNNSASAGSVWVRFNDDVLSLHKEEEILELKGGGDWHMAYLLFYRAVTVEVPLSLVA</sequence>
<dbReference type="InterPro" id="IPR018200">
    <property type="entry name" value="USP_CS"/>
</dbReference>
<feature type="region of interest" description="Disordered" evidence="8">
    <location>
        <begin position="531"/>
        <end position="579"/>
    </location>
</feature>
<keyword evidence="6" id="KW-0378">Hydrolase</keyword>
<proteinExistence type="inferred from homology"/>
<feature type="domain" description="Ubiquitin-like" evidence="9">
    <location>
        <begin position="4"/>
        <end position="56"/>
    </location>
</feature>
<feature type="domain" description="USP" evidence="10">
    <location>
        <begin position="119"/>
        <end position="624"/>
    </location>
</feature>
<name>A0A7S0VV50_9CHLO</name>
<feature type="region of interest" description="Disordered" evidence="8">
    <location>
        <begin position="79"/>
        <end position="102"/>
    </location>
</feature>
<gene>
    <name evidence="11" type="ORF">PPAR00522_LOCUS21236</name>
</gene>
<evidence type="ECO:0000256" key="4">
    <source>
        <dbReference type="ARBA" id="ARBA00022670"/>
    </source>
</evidence>
<keyword evidence="5" id="KW-0833">Ubl conjugation pathway</keyword>
<accession>A0A7S0VV50</accession>
<dbReference type="Gene3D" id="3.10.20.90">
    <property type="entry name" value="Phosphatidylinositol 3-kinase Catalytic Subunit, Chain A, domain 1"/>
    <property type="match status" value="1"/>
</dbReference>
<dbReference type="Pfam" id="PF00443">
    <property type="entry name" value="UCH"/>
    <property type="match status" value="1"/>
</dbReference>
<dbReference type="InterPro" id="IPR038765">
    <property type="entry name" value="Papain-like_cys_pep_sf"/>
</dbReference>
<evidence type="ECO:0000256" key="2">
    <source>
        <dbReference type="ARBA" id="ARBA00009085"/>
    </source>
</evidence>
<dbReference type="InterPro" id="IPR000626">
    <property type="entry name" value="Ubiquitin-like_dom"/>
</dbReference>
<dbReference type="SUPFAM" id="SSF54236">
    <property type="entry name" value="Ubiquitin-like"/>
    <property type="match status" value="1"/>
</dbReference>
<reference evidence="11" key="1">
    <citation type="submission" date="2021-01" db="EMBL/GenBank/DDBJ databases">
        <authorList>
            <person name="Corre E."/>
            <person name="Pelletier E."/>
            <person name="Niang G."/>
            <person name="Scheremetjew M."/>
            <person name="Finn R."/>
            <person name="Kale V."/>
            <person name="Holt S."/>
            <person name="Cochrane G."/>
            <person name="Meng A."/>
            <person name="Brown T."/>
            <person name="Cohen L."/>
        </authorList>
    </citation>
    <scope>NUCLEOTIDE SEQUENCE</scope>
    <source>
        <strain evidence="11">SAG 63-3</strain>
    </source>
</reference>
<evidence type="ECO:0000259" key="9">
    <source>
        <dbReference type="PROSITE" id="PS50053"/>
    </source>
</evidence>
<dbReference type="PANTHER" id="PTHR43982:SF1">
    <property type="entry name" value="UBIQUITIN CARBOXYL-TERMINAL HYDROLASE 14"/>
    <property type="match status" value="1"/>
</dbReference>
<dbReference type="EC" id="3.4.19.12" evidence="3"/>